<dbReference type="EMBL" id="SJPV01000013">
    <property type="protein sequence ID" value="TWU32157.1"/>
    <property type="molecule type" value="Genomic_DNA"/>
</dbReference>
<dbReference type="Proteomes" id="UP000319143">
    <property type="component" value="Unassembled WGS sequence"/>
</dbReference>
<keyword evidence="2" id="KW-1185">Reference proteome</keyword>
<protein>
    <submittedName>
        <fullName evidence="1">Uncharacterized protein</fullName>
    </submittedName>
</protein>
<reference evidence="1 2" key="1">
    <citation type="submission" date="2019-02" db="EMBL/GenBank/DDBJ databases">
        <title>Deep-cultivation of Planctomycetes and their phenomic and genomic characterization uncovers novel biology.</title>
        <authorList>
            <person name="Wiegand S."/>
            <person name="Jogler M."/>
            <person name="Boedeker C."/>
            <person name="Pinto D."/>
            <person name="Vollmers J."/>
            <person name="Rivas-Marin E."/>
            <person name="Kohn T."/>
            <person name="Peeters S.H."/>
            <person name="Heuer A."/>
            <person name="Rast P."/>
            <person name="Oberbeckmann S."/>
            <person name="Bunk B."/>
            <person name="Jeske O."/>
            <person name="Meyerdierks A."/>
            <person name="Storesund J.E."/>
            <person name="Kallscheuer N."/>
            <person name="Luecker S."/>
            <person name="Lage O.M."/>
            <person name="Pohl T."/>
            <person name="Merkel B.J."/>
            <person name="Hornburger P."/>
            <person name="Mueller R.-W."/>
            <person name="Bruemmer F."/>
            <person name="Labrenz M."/>
            <person name="Spormann A.M."/>
            <person name="Op Den Camp H."/>
            <person name="Overmann J."/>
            <person name="Amann R."/>
            <person name="Jetten M.S.M."/>
            <person name="Mascher T."/>
            <person name="Medema M.H."/>
            <person name="Devos D.P."/>
            <person name="Kaster A.-K."/>
            <person name="Ovreas L."/>
            <person name="Rohde M."/>
            <person name="Galperin M.Y."/>
            <person name="Jogler C."/>
        </authorList>
    </citation>
    <scope>NUCLEOTIDE SEQUENCE [LARGE SCALE GENOMIC DNA]</scope>
    <source>
        <strain evidence="1 2">Poly41</strain>
    </source>
</reference>
<evidence type="ECO:0000313" key="1">
    <source>
        <dbReference type="EMBL" id="TWU32157.1"/>
    </source>
</evidence>
<comment type="caution">
    <text evidence="1">The sequence shown here is derived from an EMBL/GenBank/DDBJ whole genome shotgun (WGS) entry which is preliminary data.</text>
</comment>
<name>A0A5C6D8X8_9BACT</name>
<sequence>MDFRDRPVFAKLPTEEWRQTSLPMGYWMDARLERWNSNDEWVAVVSIEPRIAGSGVSLDCKTQSEHFFGATIPRAGYLGVGKIGCHNSGMEINHVCRQA</sequence>
<dbReference type="AlphaFoldDB" id="A0A5C6D8X8"/>
<gene>
    <name evidence="1" type="ORF">Poly41_56420</name>
</gene>
<accession>A0A5C6D8X8</accession>
<proteinExistence type="predicted"/>
<organism evidence="1 2">
    <name type="scientific">Novipirellula artificiosorum</name>
    <dbReference type="NCBI Taxonomy" id="2528016"/>
    <lineage>
        <taxon>Bacteria</taxon>
        <taxon>Pseudomonadati</taxon>
        <taxon>Planctomycetota</taxon>
        <taxon>Planctomycetia</taxon>
        <taxon>Pirellulales</taxon>
        <taxon>Pirellulaceae</taxon>
        <taxon>Novipirellula</taxon>
    </lineage>
</organism>
<evidence type="ECO:0000313" key="2">
    <source>
        <dbReference type="Proteomes" id="UP000319143"/>
    </source>
</evidence>